<evidence type="ECO:0000313" key="10">
    <source>
        <dbReference type="EMBL" id="GAV53179.1"/>
    </source>
</evidence>
<dbReference type="InterPro" id="IPR016522">
    <property type="entry name" value="RSM22_mit_bud"/>
</dbReference>
<organism evidence="10 11">
    <name type="scientific">Zygosaccharomyces rouxii</name>
    <dbReference type="NCBI Taxonomy" id="4956"/>
    <lineage>
        <taxon>Eukaryota</taxon>
        <taxon>Fungi</taxon>
        <taxon>Dikarya</taxon>
        <taxon>Ascomycota</taxon>
        <taxon>Saccharomycotina</taxon>
        <taxon>Saccharomycetes</taxon>
        <taxon>Saccharomycetales</taxon>
        <taxon>Saccharomycetaceae</taxon>
        <taxon>Zygosaccharomyces</taxon>
    </lineage>
</organism>
<name>A0A1Q3ABP0_ZYGRO</name>
<feature type="region of interest" description="Disordered" evidence="9">
    <location>
        <begin position="634"/>
        <end position="661"/>
    </location>
</feature>
<dbReference type="GO" id="GO:0006412">
    <property type="term" value="P:translation"/>
    <property type="evidence" value="ECO:0007669"/>
    <property type="project" value="InterPro"/>
</dbReference>
<keyword evidence="2" id="KW-0479">Metal-binding</keyword>
<accession>A0A1Q3ABP0</accession>
<dbReference type="OrthoDB" id="421327at2759"/>
<keyword evidence="3" id="KW-0809">Transit peptide</keyword>
<evidence type="ECO:0000256" key="6">
    <source>
        <dbReference type="ARBA" id="ARBA00023128"/>
    </source>
</evidence>
<dbReference type="PIRSF" id="PIRSF007797">
    <property type="entry name" value="RSM22"/>
    <property type="match status" value="1"/>
</dbReference>
<dbReference type="GO" id="GO:0046872">
    <property type="term" value="F:metal ion binding"/>
    <property type="evidence" value="ECO:0007669"/>
    <property type="project" value="UniProtKB-KW"/>
</dbReference>
<evidence type="ECO:0000256" key="1">
    <source>
        <dbReference type="ARBA" id="ARBA00004173"/>
    </source>
</evidence>
<gene>
    <name evidence="10" type="ORF">ZYGR_0AI04620</name>
</gene>
<dbReference type="PANTHER" id="PTHR13184">
    <property type="entry name" value="37S RIBOSOMAL PROTEIN S22"/>
    <property type="match status" value="1"/>
</dbReference>
<keyword evidence="6" id="KW-0496">Mitochondrion</keyword>
<dbReference type="GO" id="GO:0051536">
    <property type="term" value="F:iron-sulfur cluster binding"/>
    <property type="evidence" value="ECO:0007669"/>
    <property type="project" value="UniProtKB-KW"/>
</dbReference>
<evidence type="ECO:0000256" key="5">
    <source>
        <dbReference type="ARBA" id="ARBA00023014"/>
    </source>
</evidence>
<dbReference type="GO" id="GO:0005763">
    <property type="term" value="C:mitochondrial small ribosomal subunit"/>
    <property type="evidence" value="ECO:0007669"/>
    <property type="project" value="TreeGrafter"/>
</dbReference>
<comment type="subcellular location">
    <subcellularLocation>
        <location evidence="1">Mitochondrion</location>
    </subcellularLocation>
</comment>
<feature type="region of interest" description="Disordered" evidence="9">
    <location>
        <begin position="345"/>
        <end position="364"/>
    </location>
</feature>
<dbReference type="InterPro" id="IPR015324">
    <property type="entry name" value="Ribosomal_Rsm22-like"/>
</dbReference>
<evidence type="ECO:0000256" key="8">
    <source>
        <dbReference type="SAM" id="Coils"/>
    </source>
</evidence>
<comment type="caution">
    <text evidence="10">The sequence shown here is derived from an EMBL/GenBank/DDBJ whole genome shotgun (WGS) entry which is preliminary data.</text>
</comment>
<proteinExistence type="predicted"/>
<evidence type="ECO:0000256" key="9">
    <source>
        <dbReference type="SAM" id="MobiDB-lite"/>
    </source>
</evidence>
<dbReference type="Proteomes" id="UP000187013">
    <property type="component" value="Unassembled WGS sequence"/>
</dbReference>
<evidence type="ECO:0000256" key="2">
    <source>
        <dbReference type="ARBA" id="ARBA00022723"/>
    </source>
</evidence>
<sequence length="684" mass="78540">MLRSISLRIRSSYRLNSTFSKEVLKGLNLDFNNGNYHGKVVDENQTDQQVIDRNTLFAQNSDFEYRNEAGELVQGRNSQEARLTPQTLEARTYRGQLGLNPNVAKAINNHILSLQIPNNVRRLSSRYFVEMRQSKVHRPTRTKMEVDSHIASIFLQNYGAIYQSLAELRKRIGAQKFQPRKILDVGYGPATGIVALNDLMGSKFQPELKEAVILGHLDMEKKAKIILSRQVSEIPQDVLEEEDEQQPQDDINEEDELVGEVMTKKIRINTKLRDTVPNSRQYDLIILTHQLLKSEERFPIQIDVNLEHYLSMLAPGGHLVIVERGNPLGFETIARARQVMIRPENYPDEHGKIPRPYNRGSSKNYSIEYEKGTSNKEVEEAQRLISELDKQFGSVKDEELEFEPELIDAVTEKGRNDENSSYHLKIIAPCPHHRKCPLQIGKPQYYEYPEGKNLKFCNFQKSITRPKFTMEHKKGKMLATPWQEPTDGIGKKGLAKPGTGRPHGRNYEIFNYSYLIVERSGTDEQTLQDIEKQRSTQTTYDIGSLGDNTPSTWPRIIKQPLKRKGHVTLDLCGSAGELEKWIVPKSFGKETYHDARKAIKGDLWGLDAKTKMKSVVNFNVTKFQEIEKELIKQKKREAKKKDREVSETYNEMVNGETGDVDTLAQVLAHEYQRDRGKSDKKKEN</sequence>
<evidence type="ECO:0000256" key="7">
    <source>
        <dbReference type="ARBA" id="ARBA00045681"/>
    </source>
</evidence>
<dbReference type="AlphaFoldDB" id="A0A1Q3ABP0"/>
<evidence type="ECO:0000256" key="3">
    <source>
        <dbReference type="ARBA" id="ARBA00022946"/>
    </source>
</evidence>
<dbReference type="SUPFAM" id="SSF53335">
    <property type="entry name" value="S-adenosyl-L-methionine-dependent methyltransferases"/>
    <property type="match status" value="1"/>
</dbReference>
<dbReference type="GO" id="GO:0008168">
    <property type="term" value="F:methyltransferase activity"/>
    <property type="evidence" value="ECO:0007669"/>
    <property type="project" value="InterPro"/>
</dbReference>
<feature type="region of interest" description="Disordered" evidence="9">
    <location>
        <begin position="478"/>
        <end position="502"/>
    </location>
</feature>
<dbReference type="InterPro" id="IPR029063">
    <property type="entry name" value="SAM-dependent_MTases_sf"/>
</dbReference>
<dbReference type="EMBL" id="BDGX01000035">
    <property type="protein sequence ID" value="GAV53179.1"/>
    <property type="molecule type" value="Genomic_DNA"/>
</dbReference>
<comment type="function">
    <text evidence="7">Mitochondrial ribosome (mitoribosome) assembly factor. Binds at the interface of the head and body domains of the mitochondrial small ribosomal subunit (mt-SSU), occluding the mRNA channel and preventing compaction of the head domain towards the body. Probable inactive methyltransferase: retains the characteristic folding and ability to bind S-adenosyl-L-methionine, but it probably lost its methyltransferase activity.</text>
</comment>
<feature type="coiled-coil region" evidence="8">
    <location>
        <begin position="371"/>
        <end position="398"/>
    </location>
</feature>
<keyword evidence="4" id="KW-0408">Iron</keyword>
<dbReference type="GO" id="GO:0003735">
    <property type="term" value="F:structural constituent of ribosome"/>
    <property type="evidence" value="ECO:0007669"/>
    <property type="project" value="TreeGrafter"/>
</dbReference>
<reference evidence="10 11" key="1">
    <citation type="submission" date="2016-08" db="EMBL/GenBank/DDBJ databases">
        <title>Draft genome sequence of allopolyploid Zygosaccharomyces rouxii.</title>
        <authorList>
            <person name="Watanabe J."/>
            <person name="Uehara K."/>
            <person name="Mogi Y."/>
            <person name="Tsukioka Y."/>
        </authorList>
    </citation>
    <scope>NUCLEOTIDE SEQUENCE [LARGE SCALE GENOMIC DNA]</scope>
    <source>
        <strain evidence="10 11">NBRC 110957</strain>
    </source>
</reference>
<keyword evidence="8" id="KW-0175">Coiled coil</keyword>
<keyword evidence="5" id="KW-0411">Iron-sulfur</keyword>
<evidence type="ECO:0008006" key="12">
    <source>
        <dbReference type="Google" id="ProtNLM"/>
    </source>
</evidence>
<evidence type="ECO:0000313" key="11">
    <source>
        <dbReference type="Proteomes" id="UP000187013"/>
    </source>
</evidence>
<dbReference type="Pfam" id="PF09243">
    <property type="entry name" value="Rsm22"/>
    <property type="match status" value="2"/>
</dbReference>
<dbReference type="InterPro" id="IPR052571">
    <property type="entry name" value="Mt_RNA_Methyltransferase"/>
</dbReference>
<dbReference type="PANTHER" id="PTHR13184:SF5">
    <property type="entry name" value="METHYLTRANSFERASE-LIKE PROTEIN 17, MITOCHONDRIAL"/>
    <property type="match status" value="1"/>
</dbReference>
<protein>
    <recommendedName>
        <fullName evidence="12">37S ribosomal protein S22</fullName>
    </recommendedName>
</protein>
<evidence type="ECO:0000256" key="4">
    <source>
        <dbReference type="ARBA" id="ARBA00023004"/>
    </source>
</evidence>